<protein>
    <recommendedName>
        <fullName evidence="9">TRAP transporter small permease protein</fullName>
    </recommendedName>
</protein>
<keyword evidence="2 9" id="KW-0813">Transport</keyword>
<dbReference type="GO" id="GO:0005886">
    <property type="term" value="C:plasma membrane"/>
    <property type="evidence" value="ECO:0007669"/>
    <property type="project" value="UniProtKB-SubCell"/>
</dbReference>
<sequence>MLPNKLKKFIDVIIAAFSVSVMALLVVCVTWQVVSRYILGQPSTFTDEIARFSMIWVGLLGGAYCVGAQRHLAIDLFTGRLTGRKKLLFTAYSNLVVGGFAAATMIFGGMRLLLKVQATGQLSPAMLLPMEYIYLVLPLSGGVIVIYSLHFAIEALRNLLGFEKTIAAHNLSREFEQDGVA</sequence>
<dbReference type="EMBL" id="FPBD01000010">
    <property type="protein sequence ID" value="SFU14659.1"/>
    <property type="molecule type" value="Genomic_DNA"/>
</dbReference>
<dbReference type="Pfam" id="PF04290">
    <property type="entry name" value="DctQ"/>
    <property type="match status" value="1"/>
</dbReference>
<feature type="transmembrane region" description="Helical" evidence="9">
    <location>
        <begin position="49"/>
        <end position="66"/>
    </location>
</feature>
<evidence type="ECO:0000256" key="4">
    <source>
        <dbReference type="ARBA" id="ARBA00022519"/>
    </source>
</evidence>
<comment type="subcellular location">
    <subcellularLocation>
        <location evidence="1 9">Cell inner membrane</location>
        <topology evidence="1 9">Multi-pass membrane protein</topology>
    </subcellularLocation>
</comment>
<feature type="domain" description="Tripartite ATP-independent periplasmic transporters DctQ component" evidence="10">
    <location>
        <begin position="25"/>
        <end position="157"/>
    </location>
</feature>
<feature type="transmembrane region" description="Helical" evidence="9">
    <location>
        <begin position="87"/>
        <end position="112"/>
    </location>
</feature>
<evidence type="ECO:0000256" key="8">
    <source>
        <dbReference type="ARBA" id="ARBA00038436"/>
    </source>
</evidence>
<evidence type="ECO:0000256" key="3">
    <source>
        <dbReference type="ARBA" id="ARBA00022475"/>
    </source>
</evidence>
<keyword evidence="6 9" id="KW-1133">Transmembrane helix</keyword>
<comment type="similarity">
    <text evidence="8 9">Belongs to the TRAP transporter small permease family.</text>
</comment>
<accession>A0A1I7DSN6</accession>
<feature type="transmembrane region" description="Helical" evidence="9">
    <location>
        <begin position="132"/>
        <end position="153"/>
    </location>
</feature>
<dbReference type="PANTHER" id="PTHR35011">
    <property type="entry name" value="2,3-DIKETO-L-GULONATE TRAP TRANSPORTER SMALL PERMEASE PROTEIN YIAM"/>
    <property type="match status" value="1"/>
</dbReference>
<comment type="function">
    <text evidence="9">Part of the tripartite ATP-independent periplasmic (TRAP) transport system.</text>
</comment>
<keyword evidence="7 9" id="KW-0472">Membrane</keyword>
<dbReference type="GO" id="GO:0015740">
    <property type="term" value="P:C4-dicarboxylate transport"/>
    <property type="evidence" value="ECO:0007669"/>
    <property type="project" value="TreeGrafter"/>
</dbReference>
<evidence type="ECO:0000256" key="2">
    <source>
        <dbReference type="ARBA" id="ARBA00022448"/>
    </source>
</evidence>
<name>A0A1I7DSN6_9HYPH</name>
<dbReference type="PANTHER" id="PTHR35011:SF2">
    <property type="entry name" value="2,3-DIKETO-L-GULONATE TRAP TRANSPORTER SMALL PERMEASE PROTEIN YIAM"/>
    <property type="match status" value="1"/>
</dbReference>
<comment type="subunit">
    <text evidence="9">The complex comprises the extracytoplasmic solute receptor protein and the two transmembrane proteins.</text>
</comment>
<dbReference type="InterPro" id="IPR055348">
    <property type="entry name" value="DctQ"/>
</dbReference>
<evidence type="ECO:0000256" key="1">
    <source>
        <dbReference type="ARBA" id="ARBA00004429"/>
    </source>
</evidence>
<proteinExistence type="inferred from homology"/>
<evidence type="ECO:0000256" key="6">
    <source>
        <dbReference type="ARBA" id="ARBA00022989"/>
    </source>
</evidence>
<keyword evidence="12" id="KW-1185">Reference proteome</keyword>
<dbReference type="Proteomes" id="UP000183371">
    <property type="component" value="Unassembled WGS sequence"/>
</dbReference>
<evidence type="ECO:0000259" key="10">
    <source>
        <dbReference type="Pfam" id="PF04290"/>
    </source>
</evidence>
<feature type="transmembrane region" description="Helical" evidence="9">
    <location>
        <begin position="12"/>
        <end position="34"/>
    </location>
</feature>
<evidence type="ECO:0000256" key="7">
    <source>
        <dbReference type="ARBA" id="ARBA00023136"/>
    </source>
</evidence>
<evidence type="ECO:0000256" key="5">
    <source>
        <dbReference type="ARBA" id="ARBA00022692"/>
    </source>
</evidence>
<evidence type="ECO:0000313" key="12">
    <source>
        <dbReference type="Proteomes" id="UP000183371"/>
    </source>
</evidence>
<organism evidence="11 12">
    <name type="scientific">Pseudovibrio denitrificans</name>
    <dbReference type="NCBI Taxonomy" id="258256"/>
    <lineage>
        <taxon>Bacteria</taxon>
        <taxon>Pseudomonadati</taxon>
        <taxon>Pseudomonadota</taxon>
        <taxon>Alphaproteobacteria</taxon>
        <taxon>Hyphomicrobiales</taxon>
        <taxon>Stappiaceae</taxon>
        <taxon>Pseudovibrio</taxon>
    </lineage>
</organism>
<gene>
    <name evidence="11" type="ORF">SAMN05444141_11037</name>
</gene>
<evidence type="ECO:0000256" key="9">
    <source>
        <dbReference type="RuleBase" id="RU369079"/>
    </source>
</evidence>
<dbReference type="GO" id="GO:0022857">
    <property type="term" value="F:transmembrane transporter activity"/>
    <property type="evidence" value="ECO:0007669"/>
    <property type="project" value="UniProtKB-UniRule"/>
</dbReference>
<dbReference type="RefSeq" id="WP_054784166.1">
    <property type="nucleotide sequence ID" value="NZ_FPBD01000010.1"/>
</dbReference>
<dbReference type="AlphaFoldDB" id="A0A1I7DSN6"/>
<reference evidence="12" key="1">
    <citation type="submission" date="2016-10" db="EMBL/GenBank/DDBJ databases">
        <authorList>
            <person name="Varghese N."/>
            <person name="Submissions S."/>
        </authorList>
    </citation>
    <scope>NUCLEOTIDE SEQUENCE [LARGE SCALE GENOMIC DNA]</scope>
    <source>
        <strain evidence="12">DSM 17465</strain>
    </source>
</reference>
<keyword evidence="3" id="KW-1003">Cell membrane</keyword>
<keyword evidence="4 9" id="KW-0997">Cell inner membrane</keyword>
<evidence type="ECO:0000313" key="11">
    <source>
        <dbReference type="EMBL" id="SFU14659.1"/>
    </source>
</evidence>
<keyword evidence="5 9" id="KW-0812">Transmembrane</keyword>
<dbReference type="InterPro" id="IPR007387">
    <property type="entry name" value="TRAP_DctQ"/>
</dbReference>